<evidence type="ECO:0000313" key="3">
    <source>
        <dbReference type="Proteomes" id="UP000319792"/>
    </source>
</evidence>
<organism evidence="2 3">
    <name type="scientific">Tsukamurella sputi</name>
    <dbReference type="NCBI Taxonomy" id="2591848"/>
    <lineage>
        <taxon>Bacteria</taxon>
        <taxon>Bacillati</taxon>
        <taxon>Actinomycetota</taxon>
        <taxon>Actinomycetes</taxon>
        <taxon>Mycobacteriales</taxon>
        <taxon>Tsukamurellaceae</taxon>
        <taxon>Tsukamurella</taxon>
    </lineage>
</organism>
<protein>
    <submittedName>
        <fullName evidence="2">Uncharacterized protein</fullName>
    </submittedName>
</protein>
<dbReference type="RefSeq" id="WP_146433041.1">
    <property type="nucleotide sequence ID" value="NZ_VIGV01000002.1"/>
</dbReference>
<dbReference type="AlphaFoldDB" id="A0A5C5RQC5"/>
<gene>
    <name evidence="2" type="ORF">FK268_08460</name>
</gene>
<reference evidence="2 3" key="1">
    <citation type="submission" date="2019-06" db="EMBL/GenBank/DDBJ databases">
        <authorList>
            <person name="Teng J.L.L."/>
            <person name="Lee H.H."/>
            <person name="Lau S.K.P."/>
            <person name="Woo P.C.Y."/>
        </authorList>
    </citation>
    <scope>NUCLEOTIDE SEQUENCE [LARGE SCALE GENOMIC DNA]</scope>
    <source>
        <strain evidence="2 3">HKU70</strain>
    </source>
</reference>
<proteinExistence type="predicted"/>
<dbReference type="OrthoDB" id="4775401at2"/>
<feature type="region of interest" description="Disordered" evidence="1">
    <location>
        <begin position="85"/>
        <end position="118"/>
    </location>
</feature>
<reference evidence="2 3" key="2">
    <citation type="submission" date="2019-08" db="EMBL/GenBank/DDBJ databases">
        <title>Tsukamurella conjunctivitidis sp. nov., Tsukamurella assacharolytica sp. nov. and Tsukamurella sputae sp. nov. isolated from patients with conjunctivitis, bacteraemia (lymphoma) and respiratory infection (sputum) in Hong Kong.</title>
        <authorList>
            <person name="Fok K.M.N."/>
            <person name="Fong J.Y.H."/>
        </authorList>
    </citation>
    <scope>NUCLEOTIDE SEQUENCE [LARGE SCALE GENOMIC DNA]</scope>
    <source>
        <strain evidence="2 3">HKU70</strain>
    </source>
</reference>
<evidence type="ECO:0000313" key="2">
    <source>
        <dbReference type="EMBL" id="TWS25227.1"/>
    </source>
</evidence>
<keyword evidence="3" id="KW-1185">Reference proteome</keyword>
<evidence type="ECO:0000256" key="1">
    <source>
        <dbReference type="SAM" id="MobiDB-lite"/>
    </source>
</evidence>
<feature type="compositionally biased region" description="Basic and acidic residues" evidence="1">
    <location>
        <begin position="104"/>
        <end position="118"/>
    </location>
</feature>
<comment type="caution">
    <text evidence="2">The sequence shown here is derived from an EMBL/GenBank/DDBJ whole genome shotgun (WGS) entry which is preliminary data.</text>
</comment>
<name>A0A5C5RQC5_9ACTN</name>
<dbReference type="EMBL" id="VIGV01000002">
    <property type="protein sequence ID" value="TWS25227.1"/>
    <property type="molecule type" value="Genomic_DNA"/>
</dbReference>
<sequence>MTDPSFWPQEPRPYVPIAEHYLAAHDEARRVAARLGVAAPSGALVDAADLDVARAGLTADHARLVEDTRARMTDVAARTAVARLEARGGRPPGDPSADEAADVADERGRAETEDAAEEARRRAADLGAAHGAALGGMAPMAGLGMLGRGLGAAGEHRAARYSVPVAARQDLDLRLRELCGAVDGPARGWVRLAVAEVSDEAGRPWRLIGTTELDGYLRPGVVLRDGELAAGNEVWPELSIATFCVVHGFAPGPVVGVAEPPPDVCEYLRGAGFAPSWSADAWTTGWEDADAPLE</sequence>
<accession>A0A5C5RQC5</accession>
<dbReference type="Proteomes" id="UP000319792">
    <property type="component" value="Unassembled WGS sequence"/>
</dbReference>